<feature type="domain" description="Carbohydrate kinase PfkB" evidence="7">
    <location>
        <begin position="24"/>
        <end position="325"/>
    </location>
</feature>
<evidence type="ECO:0000313" key="8">
    <source>
        <dbReference type="EMBL" id="WDA60191.1"/>
    </source>
</evidence>
<dbReference type="Pfam" id="PF00294">
    <property type="entry name" value="PfkB"/>
    <property type="match status" value="1"/>
</dbReference>
<keyword evidence="2 6" id="KW-0808">Transferase</keyword>
<dbReference type="CDD" id="cd01164">
    <property type="entry name" value="FruK_PfkB_like"/>
    <property type="match status" value="1"/>
</dbReference>
<dbReference type="PANTHER" id="PTHR46566">
    <property type="entry name" value="1-PHOSPHOFRUCTOKINASE-RELATED"/>
    <property type="match status" value="1"/>
</dbReference>
<evidence type="ECO:0000256" key="3">
    <source>
        <dbReference type="ARBA" id="ARBA00022741"/>
    </source>
</evidence>
<dbReference type="Proteomes" id="UP001217044">
    <property type="component" value="Plasmid pDATS01"/>
</dbReference>
<name>A0ABY7V7S4_9DEIO</name>
<keyword evidence="3" id="KW-0547">Nucleotide-binding</keyword>
<keyword evidence="9" id="KW-1185">Reference proteome</keyword>
<evidence type="ECO:0000256" key="6">
    <source>
        <dbReference type="PIRNR" id="PIRNR000535"/>
    </source>
</evidence>
<dbReference type="InterPro" id="IPR029056">
    <property type="entry name" value="Ribokinase-like"/>
</dbReference>
<dbReference type="InterPro" id="IPR011611">
    <property type="entry name" value="PfkB_dom"/>
</dbReference>
<evidence type="ECO:0000259" key="7">
    <source>
        <dbReference type="Pfam" id="PF00294"/>
    </source>
</evidence>
<dbReference type="PIRSF" id="PIRSF000535">
    <property type="entry name" value="1PFK/6PFK/LacC"/>
    <property type="match status" value="1"/>
</dbReference>
<organism evidence="8 9">
    <name type="scientific">Deinococcus aquaticus</name>
    <dbReference type="NCBI Taxonomy" id="328692"/>
    <lineage>
        <taxon>Bacteria</taxon>
        <taxon>Thermotogati</taxon>
        <taxon>Deinococcota</taxon>
        <taxon>Deinococci</taxon>
        <taxon>Deinococcales</taxon>
        <taxon>Deinococcaceae</taxon>
        <taxon>Deinococcus</taxon>
    </lineage>
</organism>
<evidence type="ECO:0000256" key="4">
    <source>
        <dbReference type="ARBA" id="ARBA00022777"/>
    </source>
</evidence>
<dbReference type="RefSeq" id="WP_273990976.1">
    <property type="nucleotide sequence ID" value="NZ_BAABQT010000004.1"/>
</dbReference>
<geneLocation type="plasmid" evidence="8 9">
    <name>pDATS01</name>
</geneLocation>
<dbReference type="InterPro" id="IPR017583">
    <property type="entry name" value="Tagatose/fructose_Pkinase"/>
</dbReference>
<dbReference type="SUPFAM" id="SSF53613">
    <property type="entry name" value="Ribokinase-like"/>
    <property type="match status" value="1"/>
</dbReference>
<protein>
    <submittedName>
        <fullName evidence="8">1-phosphofructokinase family hexose kinase</fullName>
    </submittedName>
</protein>
<dbReference type="InterPro" id="IPR002173">
    <property type="entry name" value="Carboh/pur_kinase_PfkB_CS"/>
</dbReference>
<gene>
    <name evidence="8" type="ORF">M8445_15970</name>
</gene>
<evidence type="ECO:0000313" key="9">
    <source>
        <dbReference type="Proteomes" id="UP001217044"/>
    </source>
</evidence>
<sequence>MSTPQGRHGGARHVTALTMNPALDLTVRADGWQRGEVNAGQSLQQDAGGKGVNVASILADWNRADWNRSAPDRAGQGGALSVTATGLLGRDNAAPFEALFREKGVTDAFIRVSGATRVGVKLVDGAAQETTDINLPGLSATPETLAELHATLSDLSARSDAVVLAGSLPPGVPADYYATLTAGLRAAGVFVALDTSGAALNAALAAPVLPDLIKPNIHELEGALGRRLNGDTEVLQAARDLIARGAQIVAVSQGERGALIVTATGAVFARPPRVQVLSTVGAGDAMVAGLVSAHLDALSLEDAARRATSFSAGSITRLGPHLPDPAALAALAAQVEVTPA</sequence>
<comment type="similarity">
    <text evidence="1">Belongs to the carbohydrate kinase PfkB family.</text>
</comment>
<reference evidence="8 9" key="1">
    <citation type="submission" date="2022-12" db="EMBL/GenBank/DDBJ databases">
        <title>Genome Sequence of Deinococcus aquaticus Type Strain PB314.</title>
        <authorList>
            <person name="Albert C."/>
            <person name="Hill J."/>
            <person name="Boren L."/>
            <person name="Scholz-Ng S."/>
            <person name="Fatema N."/>
            <person name="Grosso R."/>
            <person name="Soboslay E."/>
            <person name="Tuohy J."/>
        </authorList>
    </citation>
    <scope>NUCLEOTIDE SEQUENCE [LARGE SCALE GENOMIC DNA]</scope>
    <source>
        <strain evidence="8 9">PB-314</strain>
        <plasmid evidence="8 9">pDATS01</plasmid>
    </source>
</reference>
<proteinExistence type="inferred from homology"/>
<evidence type="ECO:0000256" key="5">
    <source>
        <dbReference type="ARBA" id="ARBA00022840"/>
    </source>
</evidence>
<keyword evidence="8" id="KW-0614">Plasmid</keyword>
<dbReference type="EMBL" id="CP115166">
    <property type="protein sequence ID" value="WDA60191.1"/>
    <property type="molecule type" value="Genomic_DNA"/>
</dbReference>
<dbReference type="Gene3D" id="3.40.1190.20">
    <property type="match status" value="1"/>
</dbReference>
<evidence type="ECO:0000256" key="2">
    <source>
        <dbReference type="ARBA" id="ARBA00022679"/>
    </source>
</evidence>
<evidence type="ECO:0000256" key="1">
    <source>
        <dbReference type="ARBA" id="ARBA00010688"/>
    </source>
</evidence>
<keyword evidence="4" id="KW-0418">Kinase</keyword>
<dbReference type="PROSITE" id="PS00584">
    <property type="entry name" value="PFKB_KINASES_2"/>
    <property type="match status" value="1"/>
</dbReference>
<dbReference type="PANTHER" id="PTHR46566:SF5">
    <property type="entry name" value="1-PHOSPHOFRUCTOKINASE"/>
    <property type="match status" value="1"/>
</dbReference>
<dbReference type="NCBIfam" id="TIGR03168">
    <property type="entry name" value="1-PFK"/>
    <property type="match status" value="1"/>
</dbReference>
<accession>A0ABY7V7S4</accession>
<keyword evidence="5" id="KW-0067">ATP-binding</keyword>